<dbReference type="PROSITE" id="PS00108">
    <property type="entry name" value="PROTEIN_KINASE_ST"/>
    <property type="match status" value="1"/>
</dbReference>
<evidence type="ECO:0000256" key="3">
    <source>
        <dbReference type="PROSITE-ProRule" id="PRU10141"/>
    </source>
</evidence>
<evidence type="ECO:0000313" key="6">
    <source>
        <dbReference type="Proteomes" id="UP000218418"/>
    </source>
</evidence>
<keyword evidence="5" id="KW-0723">Serine/threonine-protein kinase</keyword>
<dbReference type="Gene3D" id="1.10.510.10">
    <property type="entry name" value="Transferase(Phosphotransferase) domain 1"/>
    <property type="match status" value="1"/>
</dbReference>
<dbReference type="InterPro" id="IPR000719">
    <property type="entry name" value="Prot_kinase_dom"/>
</dbReference>
<dbReference type="OrthoDB" id="9788659at2"/>
<accession>A0A1Z4LNF0</accession>
<evidence type="ECO:0000259" key="4">
    <source>
        <dbReference type="PROSITE" id="PS50011"/>
    </source>
</evidence>
<keyword evidence="5" id="KW-0418">Kinase</keyword>
<protein>
    <submittedName>
        <fullName evidence="5">Serine/threonine protein kinase</fullName>
    </submittedName>
</protein>
<dbReference type="InterPro" id="IPR011009">
    <property type="entry name" value="Kinase-like_dom_sf"/>
</dbReference>
<feature type="domain" description="Protein kinase" evidence="4">
    <location>
        <begin position="30"/>
        <end position="309"/>
    </location>
</feature>
<dbReference type="SMART" id="SM00220">
    <property type="entry name" value="S_TKc"/>
    <property type="match status" value="1"/>
</dbReference>
<organism evidence="5 6">
    <name type="scientific">Calothrix parasitica NIES-267</name>
    <dbReference type="NCBI Taxonomy" id="1973488"/>
    <lineage>
        <taxon>Bacteria</taxon>
        <taxon>Bacillati</taxon>
        <taxon>Cyanobacteriota</taxon>
        <taxon>Cyanophyceae</taxon>
        <taxon>Nostocales</taxon>
        <taxon>Calotrichaceae</taxon>
        <taxon>Calothrix</taxon>
    </lineage>
</organism>
<evidence type="ECO:0000256" key="2">
    <source>
        <dbReference type="ARBA" id="ARBA00022840"/>
    </source>
</evidence>
<dbReference type="CDD" id="cd14014">
    <property type="entry name" value="STKc_PknB_like"/>
    <property type="match status" value="1"/>
</dbReference>
<dbReference type="PROSITE" id="PS50011">
    <property type="entry name" value="PROTEIN_KINASE_DOM"/>
    <property type="match status" value="1"/>
</dbReference>
<evidence type="ECO:0000256" key="1">
    <source>
        <dbReference type="ARBA" id="ARBA00022741"/>
    </source>
</evidence>
<dbReference type="GO" id="GO:0004674">
    <property type="term" value="F:protein serine/threonine kinase activity"/>
    <property type="evidence" value="ECO:0007669"/>
    <property type="project" value="UniProtKB-KW"/>
</dbReference>
<dbReference type="InterPro" id="IPR008271">
    <property type="entry name" value="Ser/Thr_kinase_AS"/>
</dbReference>
<dbReference type="SUPFAM" id="SSF56112">
    <property type="entry name" value="Protein kinase-like (PK-like)"/>
    <property type="match status" value="1"/>
</dbReference>
<sequence>MLQQEIHQMLTQKHKTELDPYIGKFLNHRYLIRDLIGKGGGGKVYLAEDCTNGGMPVAIKILSLSLDNQTISQRFAREIFIGTQLGRKSKHIVRLLGYGITDEKIPFFVMEYLQGKNLLEVINNQPLPLERFLDICHQICLGLEYAHKGISVKGETHPVVHRDIKPENIFITEDENKAGIVKILDFGIAKFLKERAGATLSKSFLSSLPYCSPEHMEGRKLLDIRSDIYSLGILMYQMLSGKHPFQLKSYSFGEWYQAHRFETPSLLSQVIPEANIPPELDKLVISCLAKETKNRPQAITEILDKLDLFQSQSNTYKVKEDSAAVNLSAVDLTPSTLISKHICLQKKWPDDKPITPIAFPHLLYTVQGKIPTFWAMLPKSEISKFLEQKNTTEFIQKINVYPMIMWVTVLHDANSSLTRWLSCFLDIKDKRGERMIKHLAEKGYYHLLFFALEEPTKCASVITIAITPHQREQLFNWLQASHNSTSFISPNQSKTILKAQYEKIKPKIFQKLARNQDRKSDIKGWVSKFVGKLLEL</sequence>
<keyword evidence="2 3" id="KW-0067">ATP-binding</keyword>
<dbReference type="EMBL" id="AP018227">
    <property type="protein sequence ID" value="BAY82618.1"/>
    <property type="molecule type" value="Genomic_DNA"/>
</dbReference>
<dbReference type="Pfam" id="PF00069">
    <property type="entry name" value="Pkinase"/>
    <property type="match status" value="1"/>
</dbReference>
<dbReference type="InterPro" id="IPR017441">
    <property type="entry name" value="Protein_kinase_ATP_BS"/>
</dbReference>
<keyword evidence="6" id="KW-1185">Reference proteome</keyword>
<reference evidence="5 6" key="1">
    <citation type="submission" date="2017-06" db="EMBL/GenBank/DDBJ databases">
        <title>Genome sequencing of cyanobaciteial culture collection at National Institute for Environmental Studies (NIES).</title>
        <authorList>
            <person name="Hirose Y."/>
            <person name="Shimura Y."/>
            <person name="Fujisawa T."/>
            <person name="Nakamura Y."/>
            <person name="Kawachi M."/>
        </authorList>
    </citation>
    <scope>NUCLEOTIDE SEQUENCE [LARGE SCALE GENOMIC DNA]</scope>
    <source>
        <strain evidence="5 6">NIES-267</strain>
    </source>
</reference>
<name>A0A1Z4LNF0_9CYAN</name>
<dbReference type="Proteomes" id="UP000218418">
    <property type="component" value="Chromosome"/>
</dbReference>
<dbReference type="PANTHER" id="PTHR24345">
    <property type="entry name" value="SERINE/THREONINE-PROTEIN KINASE PLK"/>
    <property type="match status" value="1"/>
</dbReference>
<keyword evidence="5" id="KW-0808">Transferase</keyword>
<dbReference type="AlphaFoldDB" id="A0A1Z4LNF0"/>
<keyword evidence="1 3" id="KW-0547">Nucleotide-binding</keyword>
<proteinExistence type="predicted"/>
<feature type="binding site" evidence="3">
    <location>
        <position position="60"/>
    </location>
    <ligand>
        <name>ATP</name>
        <dbReference type="ChEBI" id="CHEBI:30616"/>
    </ligand>
</feature>
<evidence type="ECO:0000313" key="5">
    <source>
        <dbReference type="EMBL" id="BAY82618.1"/>
    </source>
</evidence>
<gene>
    <name evidence="5" type="ORF">NIES267_21010</name>
</gene>
<dbReference type="GO" id="GO:0005524">
    <property type="term" value="F:ATP binding"/>
    <property type="evidence" value="ECO:0007669"/>
    <property type="project" value="UniProtKB-UniRule"/>
</dbReference>
<dbReference type="PROSITE" id="PS00107">
    <property type="entry name" value="PROTEIN_KINASE_ATP"/>
    <property type="match status" value="1"/>
</dbReference>